<keyword evidence="12" id="KW-1185">Reference proteome</keyword>
<feature type="region of interest" description="Disordered" evidence="9">
    <location>
        <begin position="157"/>
        <end position="234"/>
    </location>
</feature>
<dbReference type="EMBL" id="SRRM01000018">
    <property type="protein sequence ID" value="TKY86047.1"/>
    <property type="molecule type" value="Genomic_DNA"/>
</dbReference>
<comment type="similarity">
    <text evidence="2">Belongs to the oligopeptide OPT transporter family.</text>
</comment>
<feature type="compositionally biased region" description="Acidic residues" evidence="9">
    <location>
        <begin position="49"/>
        <end position="67"/>
    </location>
</feature>
<evidence type="ECO:0000256" key="9">
    <source>
        <dbReference type="SAM" id="MobiDB-lite"/>
    </source>
</evidence>
<gene>
    <name evidence="11" type="ORF">EX895_004872</name>
</gene>
<evidence type="ECO:0000256" key="5">
    <source>
        <dbReference type="ARBA" id="ARBA00022856"/>
    </source>
</evidence>
<feature type="transmembrane region" description="Helical" evidence="10">
    <location>
        <begin position="713"/>
        <end position="739"/>
    </location>
</feature>
<feature type="compositionally biased region" description="Basic and acidic residues" evidence="9">
    <location>
        <begin position="208"/>
        <end position="219"/>
    </location>
</feature>
<feature type="transmembrane region" description="Helical" evidence="10">
    <location>
        <begin position="943"/>
        <end position="964"/>
    </location>
</feature>
<feature type="compositionally biased region" description="Basic and acidic residues" evidence="9">
    <location>
        <begin position="33"/>
        <end position="48"/>
    </location>
</feature>
<dbReference type="GeneID" id="40727767"/>
<feature type="transmembrane region" description="Helical" evidence="10">
    <location>
        <begin position="486"/>
        <end position="510"/>
    </location>
</feature>
<evidence type="ECO:0000256" key="2">
    <source>
        <dbReference type="ARBA" id="ARBA00008807"/>
    </source>
</evidence>
<keyword evidence="3" id="KW-0813">Transport</keyword>
<feature type="transmembrane region" description="Helical" evidence="10">
    <location>
        <begin position="323"/>
        <end position="345"/>
    </location>
</feature>
<dbReference type="AlphaFoldDB" id="A0A4U7KQ79"/>
<evidence type="ECO:0000313" key="11">
    <source>
        <dbReference type="EMBL" id="TKY86047.1"/>
    </source>
</evidence>
<dbReference type="NCBIfam" id="TIGR00728">
    <property type="entry name" value="OPT_sfam"/>
    <property type="match status" value="1"/>
</dbReference>
<dbReference type="RefSeq" id="XP_029738032.1">
    <property type="nucleotide sequence ID" value="XM_029885466.1"/>
</dbReference>
<dbReference type="KEGG" id="sgra:EX895_004872"/>
<reference evidence="11 12" key="1">
    <citation type="submission" date="2019-05" db="EMBL/GenBank/DDBJ databases">
        <title>Sporisorium graminicola CBS 10092 draft sequencing and annotation.</title>
        <authorList>
            <person name="Solano-Gonzalez S."/>
            <person name="Caddick M.X."/>
            <person name="Darby A."/>
        </authorList>
    </citation>
    <scope>NUCLEOTIDE SEQUENCE [LARGE SCALE GENOMIC DNA]</scope>
    <source>
        <strain evidence="11 12">CBS 10092</strain>
    </source>
</reference>
<comment type="subcellular location">
    <subcellularLocation>
        <location evidence="1">Membrane</location>
        <topology evidence="1">Multi-pass membrane protein</topology>
    </subcellularLocation>
</comment>
<comment type="caution">
    <text evidence="11">The sequence shown here is derived from an EMBL/GenBank/DDBJ whole genome shotgun (WGS) entry which is preliminary data.</text>
</comment>
<accession>A0A4U7KQ79</accession>
<dbReference type="NCBIfam" id="TIGR00727">
    <property type="entry name" value="ISP4_OPT"/>
    <property type="match status" value="1"/>
</dbReference>
<dbReference type="Pfam" id="PF03169">
    <property type="entry name" value="OPT"/>
    <property type="match status" value="1"/>
</dbReference>
<evidence type="ECO:0000256" key="8">
    <source>
        <dbReference type="ARBA" id="ARBA00023136"/>
    </source>
</evidence>
<feature type="compositionally biased region" description="Polar residues" evidence="9">
    <location>
        <begin position="167"/>
        <end position="193"/>
    </location>
</feature>
<keyword evidence="7 10" id="KW-1133">Transmembrane helix</keyword>
<dbReference type="GO" id="GO:0016020">
    <property type="term" value="C:membrane"/>
    <property type="evidence" value="ECO:0007669"/>
    <property type="project" value="UniProtKB-SubCell"/>
</dbReference>
<evidence type="ECO:0000256" key="1">
    <source>
        <dbReference type="ARBA" id="ARBA00004141"/>
    </source>
</evidence>
<feature type="transmembrane region" description="Helical" evidence="10">
    <location>
        <begin position="561"/>
        <end position="580"/>
    </location>
</feature>
<keyword evidence="5" id="KW-0571">Peptide transport</keyword>
<dbReference type="PANTHER" id="PTHR22601">
    <property type="entry name" value="ISP4 LIKE PROTEIN"/>
    <property type="match status" value="1"/>
</dbReference>
<organism evidence="11 12">
    <name type="scientific">Sporisorium graminicola</name>
    <dbReference type="NCBI Taxonomy" id="280036"/>
    <lineage>
        <taxon>Eukaryota</taxon>
        <taxon>Fungi</taxon>
        <taxon>Dikarya</taxon>
        <taxon>Basidiomycota</taxon>
        <taxon>Ustilaginomycotina</taxon>
        <taxon>Ustilaginomycetes</taxon>
        <taxon>Ustilaginales</taxon>
        <taxon>Ustilaginaceae</taxon>
        <taxon>Sporisorium</taxon>
    </lineage>
</organism>
<dbReference type="GO" id="GO:0015031">
    <property type="term" value="P:protein transport"/>
    <property type="evidence" value="ECO:0007669"/>
    <property type="project" value="UniProtKB-KW"/>
</dbReference>
<feature type="transmembrane region" description="Helical" evidence="10">
    <location>
        <begin position="686"/>
        <end position="706"/>
    </location>
</feature>
<evidence type="ECO:0000256" key="6">
    <source>
        <dbReference type="ARBA" id="ARBA00022927"/>
    </source>
</evidence>
<evidence type="ECO:0000313" key="12">
    <source>
        <dbReference type="Proteomes" id="UP000306050"/>
    </source>
</evidence>
<dbReference type="InterPro" id="IPR004813">
    <property type="entry name" value="OPT"/>
</dbReference>
<keyword evidence="8 10" id="KW-0472">Membrane</keyword>
<feature type="transmembrane region" description="Helical" evidence="10">
    <location>
        <begin position="791"/>
        <end position="810"/>
    </location>
</feature>
<evidence type="ECO:0000256" key="3">
    <source>
        <dbReference type="ARBA" id="ARBA00022448"/>
    </source>
</evidence>
<evidence type="ECO:0000256" key="10">
    <source>
        <dbReference type="SAM" id="Phobius"/>
    </source>
</evidence>
<dbReference type="OrthoDB" id="9986677at2759"/>
<feature type="transmembrane region" description="Helical" evidence="10">
    <location>
        <begin position="522"/>
        <end position="541"/>
    </location>
</feature>
<feature type="transmembrane region" description="Helical" evidence="10">
    <location>
        <begin position="419"/>
        <end position="440"/>
    </location>
</feature>
<keyword evidence="6" id="KW-0653">Protein transport</keyword>
<name>A0A4U7KQ79_9BASI</name>
<sequence>MSRPKTASARPATSAGQPNHSLRPTTSSGLDSEQGHQHPSAEDKKEYLDSSDEYCSTDDQYDEEVDNINDQHRHGEDDDDDDVFAFAPPGLGTPAVEVVPAPVDLPLPPPVALTVPESAAPKSMNETVRESIYYYDQNSGAIYNAEGDLVQMQTTAPPYVHHPSSIPPSASQQNCTQNDEQKTSAPASRSTSIKWHPSTRGESGPWHRRCESSGKESEGRYSPTSSHDAVSWSGHAGTQTYTTTDSADLLRTLPSPCFSRAVELELELEEDDDSPYPEVRASVSNVDDPSMPSITFRSLLLGLELSAFASAVNTFLSQRNPPIQIVAIIVQILAHPLGTVMANVLPIRSFAFQLPSLRRNRNAQRSSKSYTWSFNPGPWNIKEHTVVLVAATTGLKPSYSLSILLAQDLARFWDDRRSFLYGLLSVCAPQLIGLALAGFVREVLVEPASMIWPQNLSVSTVLNTLHAEEDAVHSSGNRPRMSRLGFFNVASLIAFLVYFLPGYLFTALSILNWVCWIWPSNVPVNVVFGAAHGLGASVLTFDWNQVVYLGSPLVIPWWAQANLFGGFVMAIWIAAPILYFTNALHTTYLPILSGSSFDRFGQRYNVSMVSSNHSTLRADAYANYSQVYISAGLIVAYFGGFALITAAVVHTTLYHGRFVWDRLRAKRAMPDDVHARLMRKYASVPFWWFAVVLVGGLGMLVLLTVAYSTHLPIWALGLAVLVPAAYMLPFGFIFAMSGLPAAVNLVSEILASWLLPGRPLPVMMFKTVSQQTLTFGLLFSQDQKLGHYMKIAPRQIFFVQVLSILVNSFIQISAKNYLRDHIQDVCDPAQAQHFTCEPVQIFHTASIIWGAIGVERSFGPKSPYRWLFSGLIVGAVLPLITWFTSRRLQWPTMRIVSAPIIFVGMSLAPPASGINFTSAIVVGYFFQYWMRKHRLDWWSRYKFVLAGALDFGTVLSSLVIYLLLQMPKNDALELQWWGNQVAVQTADALGMPLLEAPEMGFAPPPGAT</sequence>
<dbReference type="InterPro" id="IPR004648">
    <property type="entry name" value="Oligpept_transpt"/>
</dbReference>
<evidence type="ECO:0008006" key="13">
    <source>
        <dbReference type="Google" id="ProtNLM"/>
    </source>
</evidence>
<evidence type="ECO:0000256" key="4">
    <source>
        <dbReference type="ARBA" id="ARBA00022692"/>
    </source>
</evidence>
<proteinExistence type="inferred from homology"/>
<dbReference type="Proteomes" id="UP000306050">
    <property type="component" value="Chromosome SGRAM_5"/>
</dbReference>
<protein>
    <recommendedName>
        <fullName evidence="13">OPT family small oligopeptide transporter</fullName>
    </recommendedName>
</protein>
<feature type="region of interest" description="Disordered" evidence="9">
    <location>
        <begin position="1"/>
        <end position="83"/>
    </location>
</feature>
<feature type="compositionally biased region" description="Polar residues" evidence="9">
    <location>
        <begin position="14"/>
        <end position="31"/>
    </location>
</feature>
<keyword evidence="4 10" id="KW-0812">Transmembrane</keyword>
<feature type="transmembrane region" description="Helical" evidence="10">
    <location>
        <begin position="866"/>
        <end position="884"/>
    </location>
</feature>
<dbReference type="GO" id="GO:0035673">
    <property type="term" value="F:oligopeptide transmembrane transporter activity"/>
    <property type="evidence" value="ECO:0007669"/>
    <property type="project" value="InterPro"/>
</dbReference>
<evidence type="ECO:0000256" key="7">
    <source>
        <dbReference type="ARBA" id="ARBA00022989"/>
    </source>
</evidence>
<feature type="transmembrane region" description="Helical" evidence="10">
    <location>
        <begin position="627"/>
        <end position="649"/>
    </location>
</feature>